<name>A0A1A7C2Q1_9BURK</name>
<dbReference type="STRING" id="1747903.ASR47_1006193"/>
<dbReference type="NCBIfam" id="TIGR02427">
    <property type="entry name" value="protocat_pcaD"/>
    <property type="match status" value="1"/>
</dbReference>
<proteinExistence type="predicted"/>
<dbReference type="Pfam" id="PF00561">
    <property type="entry name" value="Abhydrolase_1"/>
    <property type="match status" value="1"/>
</dbReference>
<keyword evidence="1 3" id="KW-0378">Hydrolase</keyword>
<keyword evidence="4" id="KW-1185">Reference proteome</keyword>
<comment type="caution">
    <text evidence="3">The sequence shown here is derived from an EMBL/GenBank/DDBJ whole genome shotgun (WGS) entry which is preliminary data.</text>
</comment>
<dbReference type="EC" id="3.1.1.24" evidence="3"/>
<dbReference type="InterPro" id="IPR000073">
    <property type="entry name" value="AB_hydrolase_1"/>
</dbReference>
<dbReference type="AlphaFoldDB" id="A0A1A7C2Q1"/>
<evidence type="ECO:0000256" key="1">
    <source>
        <dbReference type="ARBA" id="ARBA00022801"/>
    </source>
</evidence>
<accession>A0A1A7C2Q1</accession>
<gene>
    <name evidence="3" type="ORF">ASR47_1006193</name>
</gene>
<feature type="domain" description="AB hydrolase-1" evidence="2">
    <location>
        <begin position="22"/>
        <end position="244"/>
    </location>
</feature>
<dbReference type="PATRIC" id="fig|1747903.4.peg.2145"/>
<dbReference type="Proteomes" id="UP000092713">
    <property type="component" value="Unassembled WGS sequence"/>
</dbReference>
<dbReference type="GO" id="GO:0042952">
    <property type="term" value="P:beta-ketoadipate pathway"/>
    <property type="evidence" value="ECO:0007669"/>
    <property type="project" value="InterPro"/>
</dbReference>
<reference evidence="3 4" key="1">
    <citation type="submission" date="2016-04" db="EMBL/GenBank/DDBJ databases">
        <title>Draft genome sequence of Janthinobacterium psychrotolerans sp. nov., isolated from freshwater sediments in Denmark.</title>
        <authorList>
            <person name="Gong X."/>
            <person name="Skrivergaard S."/>
            <person name="Korsgaard B.S."/>
            <person name="Schreiber L."/>
            <person name="Marshall I.P."/>
            <person name="Finster K."/>
            <person name="Schramm A."/>
        </authorList>
    </citation>
    <scope>NUCLEOTIDE SEQUENCE [LARGE SCALE GENOMIC DNA]</scope>
    <source>
        <strain evidence="3 4">S3-2</strain>
    </source>
</reference>
<dbReference type="InterPro" id="IPR026968">
    <property type="entry name" value="PcaD/CatD"/>
</dbReference>
<dbReference type="InterPro" id="IPR029058">
    <property type="entry name" value="AB_hydrolase_fold"/>
</dbReference>
<dbReference type="SUPFAM" id="SSF53474">
    <property type="entry name" value="alpha/beta-Hydrolases"/>
    <property type="match status" value="1"/>
</dbReference>
<evidence type="ECO:0000313" key="3">
    <source>
        <dbReference type="EMBL" id="OBV38593.1"/>
    </source>
</evidence>
<sequence length="259" mass="27037">MPYAPLPDGQLHYSLQGDAGKPVLILSNSLGTSLDMWAPQMARFTEAFQVLRYDTRGHGKSSVTPGPYSIEQLAGDVIALMDHLNIAQAHFCGLSMGGLTGMALATGHPARVSRLVLCNTAAHIGTPEAWTARIAAVEQGGMPPLAPAVVARWLTPDYAAQHPATRAALEAMLCATPAAGYAAACAAVRDADLRAQVARITAPTLVIAAAHDLPTPAADGQFLRRQIAGARYVELSAAHLSNHEQAAGFAGAVVDFLTT</sequence>
<dbReference type="RefSeq" id="WP_065308829.1">
    <property type="nucleotide sequence ID" value="NZ_LOCQ01000057.1"/>
</dbReference>
<evidence type="ECO:0000313" key="4">
    <source>
        <dbReference type="Proteomes" id="UP000092713"/>
    </source>
</evidence>
<dbReference type="GO" id="GO:0016020">
    <property type="term" value="C:membrane"/>
    <property type="evidence" value="ECO:0007669"/>
    <property type="project" value="TreeGrafter"/>
</dbReference>
<dbReference type="EMBL" id="LOCQ01000057">
    <property type="protein sequence ID" value="OBV38593.1"/>
    <property type="molecule type" value="Genomic_DNA"/>
</dbReference>
<dbReference type="PRINTS" id="PR00111">
    <property type="entry name" value="ABHYDROLASE"/>
</dbReference>
<protein>
    <submittedName>
        <fullName evidence="3">3-oxoadipate enol-lactonase</fullName>
        <ecNumber evidence="3">3.1.1.24</ecNumber>
    </submittedName>
</protein>
<dbReference type="Gene3D" id="3.40.50.1820">
    <property type="entry name" value="alpha/beta hydrolase"/>
    <property type="match status" value="1"/>
</dbReference>
<organism evidence="3 4">
    <name type="scientific">Janthinobacterium psychrotolerans</name>
    <dbReference type="NCBI Taxonomy" id="1747903"/>
    <lineage>
        <taxon>Bacteria</taxon>
        <taxon>Pseudomonadati</taxon>
        <taxon>Pseudomonadota</taxon>
        <taxon>Betaproteobacteria</taxon>
        <taxon>Burkholderiales</taxon>
        <taxon>Oxalobacteraceae</taxon>
        <taxon>Janthinobacterium</taxon>
    </lineage>
</organism>
<dbReference type="OrthoDB" id="9793083at2"/>
<dbReference type="PANTHER" id="PTHR43798:SF31">
    <property type="entry name" value="AB HYDROLASE SUPERFAMILY PROTEIN YCLE"/>
    <property type="match status" value="1"/>
</dbReference>
<evidence type="ECO:0000259" key="2">
    <source>
        <dbReference type="Pfam" id="PF00561"/>
    </source>
</evidence>
<dbReference type="PANTHER" id="PTHR43798">
    <property type="entry name" value="MONOACYLGLYCEROL LIPASE"/>
    <property type="match status" value="1"/>
</dbReference>
<dbReference type="InterPro" id="IPR050266">
    <property type="entry name" value="AB_hydrolase_sf"/>
</dbReference>
<dbReference type="GO" id="GO:0047570">
    <property type="term" value="F:3-oxoadipate enol-lactonase activity"/>
    <property type="evidence" value="ECO:0007669"/>
    <property type="project" value="UniProtKB-EC"/>
</dbReference>